<comment type="pathway">
    <text evidence="4 16">Cell wall biogenesis; peptidoglycan biosynthesis.</text>
</comment>
<evidence type="ECO:0000259" key="17">
    <source>
        <dbReference type="PROSITE" id="PS51387"/>
    </source>
</evidence>
<keyword evidence="7 16" id="KW-0285">Flavoprotein</keyword>
<dbReference type="Pfam" id="PF02873">
    <property type="entry name" value="MurB_C"/>
    <property type="match status" value="1"/>
</dbReference>
<evidence type="ECO:0000256" key="12">
    <source>
        <dbReference type="ARBA" id="ARBA00023002"/>
    </source>
</evidence>
<keyword evidence="6 16" id="KW-0132">Cell division</keyword>
<dbReference type="InterPro" id="IPR036318">
    <property type="entry name" value="FAD-bd_PCMH-like_sf"/>
</dbReference>
<reference evidence="18 19" key="1">
    <citation type="submission" date="2020-01" db="EMBL/GenBank/DDBJ databases">
        <title>Paenibacillus soybeanensis sp. nov. isolated from the nodules of soybean (Glycine max(L.) Merr).</title>
        <authorList>
            <person name="Wang H."/>
        </authorList>
    </citation>
    <scope>NUCLEOTIDE SEQUENCE [LARGE SCALE GENOMIC DNA]</scope>
    <source>
        <strain evidence="18 19">T1</strain>
    </source>
</reference>
<keyword evidence="5 16" id="KW-0963">Cytoplasm</keyword>
<dbReference type="PANTHER" id="PTHR21071">
    <property type="entry name" value="UDP-N-ACETYLENOLPYRUVOYLGLUCOSAMINE REDUCTASE"/>
    <property type="match status" value="1"/>
</dbReference>
<dbReference type="Gene3D" id="3.30.43.10">
    <property type="entry name" value="Uridine Diphospho-n-acetylenolpyruvylglucosamine Reductase, domain 2"/>
    <property type="match status" value="1"/>
</dbReference>
<evidence type="ECO:0000256" key="15">
    <source>
        <dbReference type="ARBA" id="ARBA00048914"/>
    </source>
</evidence>
<dbReference type="InterPro" id="IPR016167">
    <property type="entry name" value="FAD-bd_PCMH_sub1"/>
</dbReference>
<sequence length="303" mass="33276">MRTQLDIQNNYLLKGHSTIRIGGVCSHFAEASNENSIMEALEYAYSKNKKVHVIGAGSNVLIGENPDTFVLKMVMRDVEVIGEKIIAKAGVYLPTISRIALCHGLTGFEWASAIPGTIGGAAIMNAGAYDTEFFDKVEAVTGIDMNGNKKTIPRSDIETSHRSSNIHPENFIVTEVSILLQKGDIGKIEKKMLEYTSYRKRTQPKGLTLGSTFMQSFDFTRGTGVSAGYYIDQCGLKGFTVGGASFSKIHANFIMNQGGGTFSDVLDLMEQAYYRVQEKFGVKLRPEVKILADSLLTRKFVSN</sequence>
<dbReference type="SUPFAM" id="SSF56176">
    <property type="entry name" value="FAD-binding/transporter-associated domain-like"/>
    <property type="match status" value="1"/>
</dbReference>
<comment type="function">
    <text evidence="2 16">Cell wall formation.</text>
</comment>
<comment type="catalytic activity">
    <reaction evidence="15 16">
        <text>UDP-N-acetyl-alpha-D-muramate + NADP(+) = UDP-N-acetyl-3-O-(1-carboxyvinyl)-alpha-D-glucosamine + NADPH + H(+)</text>
        <dbReference type="Rhea" id="RHEA:12248"/>
        <dbReference type="ChEBI" id="CHEBI:15378"/>
        <dbReference type="ChEBI" id="CHEBI:57783"/>
        <dbReference type="ChEBI" id="CHEBI:58349"/>
        <dbReference type="ChEBI" id="CHEBI:68483"/>
        <dbReference type="ChEBI" id="CHEBI:70757"/>
        <dbReference type="EC" id="1.3.1.98"/>
    </reaction>
</comment>
<evidence type="ECO:0000256" key="16">
    <source>
        <dbReference type="HAMAP-Rule" id="MF_00037"/>
    </source>
</evidence>
<keyword evidence="11 16" id="KW-0573">Peptidoglycan synthesis</keyword>
<dbReference type="InterPro" id="IPR036635">
    <property type="entry name" value="MurB_C_sf"/>
</dbReference>
<evidence type="ECO:0000256" key="1">
    <source>
        <dbReference type="ARBA" id="ARBA00001974"/>
    </source>
</evidence>
<keyword evidence="14 16" id="KW-0961">Cell wall biogenesis/degradation</keyword>
<evidence type="ECO:0000256" key="7">
    <source>
        <dbReference type="ARBA" id="ARBA00022630"/>
    </source>
</evidence>
<dbReference type="InterPro" id="IPR006094">
    <property type="entry name" value="Oxid_FAD_bind_N"/>
</dbReference>
<evidence type="ECO:0000256" key="6">
    <source>
        <dbReference type="ARBA" id="ARBA00022618"/>
    </source>
</evidence>
<keyword evidence="12 16" id="KW-0560">Oxidoreductase</keyword>
<evidence type="ECO:0000256" key="3">
    <source>
        <dbReference type="ARBA" id="ARBA00004496"/>
    </source>
</evidence>
<evidence type="ECO:0000256" key="10">
    <source>
        <dbReference type="ARBA" id="ARBA00022960"/>
    </source>
</evidence>
<organism evidence="18 19">
    <name type="scientific">Paenibacillus glycinis</name>
    <dbReference type="NCBI Taxonomy" id="2697035"/>
    <lineage>
        <taxon>Bacteria</taxon>
        <taxon>Bacillati</taxon>
        <taxon>Bacillota</taxon>
        <taxon>Bacilli</taxon>
        <taxon>Bacillales</taxon>
        <taxon>Paenibacillaceae</taxon>
        <taxon>Paenibacillus</taxon>
    </lineage>
</organism>
<dbReference type="InterPro" id="IPR016169">
    <property type="entry name" value="FAD-bd_PCMH_sub2"/>
</dbReference>
<evidence type="ECO:0000256" key="13">
    <source>
        <dbReference type="ARBA" id="ARBA00023306"/>
    </source>
</evidence>
<dbReference type="RefSeq" id="WP_161744329.1">
    <property type="nucleotide sequence ID" value="NZ_JAAAMV010000012.1"/>
</dbReference>
<feature type="active site" description="Proton donor" evidence="16">
    <location>
        <position position="211"/>
    </location>
</feature>
<dbReference type="InterPro" id="IPR016166">
    <property type="entry name" value="FAD-bd_PCMH"/>
</dbReference>
<dbReference type="HAMAP" id="MF_00037">
    <property type="entry name" value="MurB"/>
    <property type="match status" value="1"/>
</dbReference>
<dbReference type="PROSITE" id="PS51387">
    <property type="entry name" value="FAD_PCMH"/>
    <property type="match status" value="1"/>
</dbReference>
<dbReference type="InterPro" id="IPR003170">
    <property type="entry name" value="MurB"/>
</dbReference>
<dbReference type="EMBL" id="JAAAMV010000012">
    <property type="protein sequence ID" value="NBD25529.1"/>
    <property type="molecule type" value="Genomic_DNA"/>
</dbReference>
<feature type="domain" description="FAD-binding PCMH-type" evidence="17">
    <location>
        <begin position="21"/>
        <end position="183"/>
    </location>
</feature>
<feature type="active site" evidence="16">
    <location>
        <position position="162"/>
    </location>
</feature>
<name>A0ABW9XT62_9BACL</name>
<dbReference type="Pfam" id="PF01565">
    <property type="entry name" value="FAD_binding_4"/>
    <property type="match status" value="1"/>
</dbReference>
<keyword evidence="10 16" id="KW-0133">Cell shape</keyword>
<keyword evidence="19" id="KW-1185">Reference proteome</keyword>
<evidence type="ECO:0000256" key="14">
    <source>
        <dbReference type="ARBA" id="ARBA00023316"/>
    </source>
</evidence>
<proteinExistence type="inferred from homology"/>
<accession>A0ABW9XT62</accession>
<feature type="active site" evidence="16">
    <location>
        <position position="287"/>
    </location>
</feature>
<comment type="similarity">
    <text evidence="16">Belongs to the MurB family.</text>
</comment>
<dbReference type="InterPro" id="IPR011601">
    <property type="entry name" value="MurB_C"/>
</dbReference>
<dbReference type="Proteomes" id="UP000665561">
    <property type="component" value="Unassembled WGS sequence"/>
</dbReference>
<dbReference type="Gene3D" id="3.90.78.10">
    <property type="entry name" value="UDP-N-acetylenolpyruvoylglucosamine reductase, C-terminal domain"/>
    <property type="match status" value="1"/>
</dbReference>
<keyword evidence="9 16" id="KW-0521">NADP</keyword>
<evidence type="ECO:0000256" key="4">
    <source>
        <dbReference type="ARBA" id="ARBA00004752"/>
    </source>
</evidence>
<comment type="caution">
    <text evidence="18">The sequence shown here is derived from an EMBL/GenBank/DDBJ whole genome shotgun (WGS) entry which is preliminary data.</text>
</comment>
<evidence type="ECO:0000313" key="18">
    <source>
        <dbReference type="EMBL" id="NBD25529.1"/>
    </source>
</evidence>
<evidence type="ECO:0000256" key="11">
    <source>
        <dbReference type="ARBA" id="ARBA00022984"/>
    </source>
</evidence>
<dbReference type="EC" id="1.3.1.98" evidence="16"/>
<dbReference type="PANTHER" id="PTHR21071:SF4">
    <property type="entry name" value="UDP-N-ACETYLENOLPYRUVOYLGLUCOSAMINE REDUCTASE"/>
    <property type="match status" value="1"/>
</dbReference>
<evidence type="ECO:0000256" key="5">
    <source>
        <dbReference type="ARBA" id="ARBA00022490"/>
    </source>
</evidence>
<keyword evidence="13 16" id="KW-0131">Cell cycle</keyword>
<keyword evidence="8 16" id="KW-0274">FAD</keyword>
<comment type="subcellular location">
    <subcellularLocation>
        <location evidence="3 16">Cytoplasm</location>
    </subcellularLocation>
</comment>
<dbReference type="GO" id="GO:0008762">
    <property type="term" value="F:UDP-N-acetylmuramate dehydrogenase activity"/>
    <property type="evidence" value="ECO:0007669"/>
    <property type="project" value="UniProtKB-EC"/>
</dbReference>
<dbReference type="Gene3D" id="3.30.465.10">
    <property type="match status" value="1"/>
</dbReference>
<comment type="cofactor">
    <cofactor evidence="1 16">
        <name>FAD</name>
        <dbReference type="ChEBI" id="CHEBI:57692"/>
    </cofactor>
</comment>
<dbReference type="SUPFAM" id="SSF56194">
    <property type="entry name" value="Uridine diphospho-N-Acetylenolpyruvylglucosamine reductase, MurB, C-terminal domain"/>
    <property type="match status" value="1"/>
</dbReference>
<evidence type="ECO:0000256" key="2">
    <source>
        <dbReference type="ARBA" id="ARBA00003921"/>
    </source>
</evidence>
<evidence type="ECO:0000256" key="8">
    <source>
        <dbReference type="ARBA" id="ARBA00022827"/>
    </source>
</evidence>
<dbReference type="NCBIfam" id="TIGR00179">
    <property type="entry name" value="murB"/>
    <property type="match status" value="1"/>
</dbReference>
<gene>
    <name evidence="16 18" type="primary">murB</name>
    <name evidence="18" type="ORF">GT019_16735</name>
</gene>
<evidence type="ECO:0000256" key="9">
    <source>
        <dbReference type="ARBA" id="ARBA00022857"/>
    </source>
</evidence>
<protein>
    <recommendedName>
        <fullName evidence="16">UDP-N-acetylenolpyruvoylglucosamine reductase</fullName>
        <ecNumber evidence="16">1.3.1.98</ecNumber>
    </recommendedName>
    <alternativeName>
        <fullName evidence="16">UDP-N-acetylmuramate dehydrogenase</fullName>
    </alternativeName>
</protein>
<evidence type="ECO:0000313" key="19">
    <source>
        <dbReference type="Proteomes" id="UP000665561"/>
    </source>
</evidence>